<dbReference type="CDD" id="cd00093">
    <property type="entry name" value="HTH_XRE"/>
    <property type="match status" value="1"/>
</dbReference>
<dbReference type="PROSITE" id="PS50943">
    <property type="entry name" value="HTH_CROC1"/>
    <property type="match status" value="1"/>
</dbReference>
<dbReference type="AlphaFoldDB" id="A0A4Q2SNF3"/>
<protein>
    <submittedName>
        <fullName evidence="2">XRE family transcriptional regulator</fullName>
    </submittedName>
</protein>
<dbReference type="Proteomes" id="UP000291101">
    <property type="component" value="Unassembled WGS sequence"/>
</dbReference>
<evidence type="ECO:0000313" key="2">
    <source>
        <dbReference type="EMBL" id="RYC05724.1"/>
    </source>
</evidence>
<keyword evidence="3" id="KW-1185">Reference proteome</keyword>
<name>A0A4Q2SNF3_9ACTN</name>
<sequence>MARVRVSPRRGAADAAAMLGQQIKAARATRKWTAIELADRIGVDRRTVAAIEAGDPRVSLGNAFNAADILGVPLFGAEDRAELARLRREGRDRLALLPTRVDKPRKRAEPDDDF</sequence>
<evidence type="ECO:0000259" key="1">
    <source>
        <dbReference type="PROSITE" id="PS50943"/>
    </source>
</evidence>
<dbReference type="InterPro" id="IPR010982">
    <property type="entry name" value="Lambda_DNA-bd_dom_sf"/>
</dbReference>
<evidence type="ECO:0000313" key="3">
    <source>
        <dbReference type="Proteomes" id="UP000291101"/>
    </source>
</evidence>
<organism evidence="2 3">
    <name type="scientific">Nocardioides zhouii</name>
    <dbReference type="NCBI Taxonomy" id="1168729"/>
    <lineage>
        <taxon>Bacteria</taxon>
        <taxon>Bacillati</taxon>
        <taxon>Actinomycetota</taxon>
        <taxon>Actinomycetes</taxon>
        <taxon>Propionibacteriales</taxon>
        <taxon>Nocardioidaceae</taxon>
        <taxon>Nocardioides</taxon>
    </lineage>
</organism>
<reference evidence="2 3" key="1">
    <citation type="submission" date="2019-01" db="EMBL/GenBank/DDBJ databases">
        <title>Novel species of Nocardioides.</title>
        <authorList>
            <person name="Liu Q."/>
            <person name="X Y.-H."/>
        </authorList>
    </citation>
    <scope>NUCLEOTIDE SEQUENCE [LARGE SCALE GENOMIC DNA]</scope>
    <source>
        <strain evidence="2 3">HLT2-9</strain>
    </source>
</reference>
<feature type="domain" description="HTH cro/C1-type" evidence="1">
    <location>
        <begin position="23"/>
        <end position="74"/>
    </location>
</feature>
<dbReference type="RefSeq" id="WP_129428215.1">
    <property type="nucleotide sequence ID" value="NZ_SDWV01000021.1"/>
</dbReference>
<accession>A0A4Q2SNF3</accession>
<dbReference type="InterPro" id="IPR001387">
    <property type="entry name" value="Cro/C1-type_HTH"/>
</dbReference>
<gene>
    <name evidence="2" type="ORF">EUA94_17645</name>
</gene>
<dbReference type="SUPFAM" id="SSF47413">
    <property type="entry name" value="lambda repressor-like DNA-binding domains"/>
    <property type="match status" value="1"/>
</dbReference>
<dbReference type="Pfam" id="PF01381">
    <property type="entry name" value="HTH_3"/>
    <property type="match status" value="1"/>
</dbReference>
<comment type="caution">
    <text evidence="2">The sequence shown here is derived from an EMBL/GenBank/DDBJ whole genome shotgun (WGS) entry which is preliminary data.</text>
</comment>
<dbReference type="GO" id="GO:0003677">
    <property type="term" value="F:DNA binding"/>
    <property type="evidence" value="ECO:0007669"/>
    <property type="project" value="InterPro"/>
</dbReference>
<dbReference type="Gene3D" id="1.10.260.40">
    <property type="entry name" value="lambda repressor-like DNA-binding domains"/>
    <property type="match status" value="1"/>
</dbReference>
<proteinExistence type="predicted"/>
<dbReference type="SMART" id="SM00530">
    <property type="entry name" value="HTH_XRE"/>
    <property type="match status" value="1"/>
</dbReference>
<dbReference type="EMBL" id="SDWV01000021">
    <property type="protein sequence ID" value="RYC05724.1"/>
    <property type="molecule type" value="Genomic_DNA"/>
</dbReference>
<dbReference type="OrthoDB" id="513181at2"/>